<keyword evidence="3" id="KW-1185">Reference proteome</keyword>
<protein>
    <recommendedName>
        <fullName evidence="4">DNA (cytosine-5)-methyltransferase 1 replication foci domain-containing protein</fullName>
    </recommendedName>
</protein>
<dbReference type="AlphaFoldDB" id="A0A232M0Z1"/>
<evidence type="ECO:0000256" key="1">
    <source>
        <dbReference type="SAM" id="MobiDB-lite"/>
    </source>
</evidence>
<feature type="compositionally biased region" description="Basic and acidic residues" evidence="1">
    <location>
        <begin position="363"/>
        <end position="373"/>
    </location>
</feature>
<accession>A0A232M0Z1</accession>
<evidence type="ECO:0000313" key="2">
    <source>
        <dbReference type="EMBL" id="OXV10070.1"/>
    </source>
</evidence>
<proteinExistence type="predicted"/>
<name>A0A232M0Z1_9EURO</name>
<evidence type="ECO:0000313" key="3">
    <source>
        <dbReference type="Proteomes" id="UP000243515"/>
    </source>
</evidence>
<dbReference type="OrthoDB" id="5382953at2759"/>
<dbReference type="Proteomes" id="UP000243515">
    <property type="component" value="Unassembled WGS sequence"/>
</dbReference>
<feature type="compositionally biased region" description="Acidic residues" evidence="1">
    <location>
        <begin position="406"/>
        <end position="415"/>
    </location>
</feature>
<evidence type="ECO:0008006" key="4">
    <source>
        <dbReference type="Google" id="ProtNLM"/>
    </source>
</evidence>
<organism evidence="2 3">
    <name type="scientific">Elaphomyces granulatus</name>
    <dbReference type="NCBI Taxonomy" id="519963"/>
    <lineage>
        <taxon>Eukaryota</taxon>
        <taxon>Fungi</taxon>
        <taxon>Dikarya</taxon>
        <taxon>Ascomycota</taxon>
        <taxon>Pezizomycotina</taxon>
        <taxon>Eurotiomycetes</taxon>
        <taxon>Eurotiomycetidae</taxon>
        <taxon>Eurotiales</taxon>
        <taxon>Elaphomycetaceae</taxon>
        <taxon>Elaphomyces</taxon>
    </lineage>
</organism>
<sequence>MTSREENVLAARDPSLENENDWQEFNLTDVKVLIPGKFRYANLLTAGPNNPLCVIGCLDEVEEKQEVLVLDKDYLSKRMVIDNVTHYAYGQNDDGEVGIWVAGQAGWFAISPAKGYRLVYNDMVEAIDLLYFLVDRHQRKRQSRRIGNPSFEYLCDKVLKTPVSPQYVGHTHGICEDGDDSAEVFYKHHGFLLLQMVRGREDVHWPETSIFKRLCENYPDEYEDLKASHELPTDVTTMNGNEEADSQCADWVTVAKAQGEAIYDVILSLKQAGALTKRQLNIDLIAATIQSRYEIDSVEYARDLVAARASMLVEMMDEAKTSSFDWSRKAIYRELKAVTMIDHRQNIDIMPLRRRALEEDESSDHQSGREDHPRVRKRRARMSLLRPKLSSVSAKKAGKQTRNMGEDDTSEESEPAPEPQTPSKVHGHVFVRVPPSADVRENVQSILPDTGSIPLRKTPLQETQQTGNLSSLTLQDGADMERLGADSLPGDTWKCSVQGCDKIVTRASSKRSKQLISDHSLAHAEDTQTKLDLVFAEHRLNINIGIDHLVSRIRQTGTLEGATADGSTGDYSPKRMRR</sequence>
<reference evidence="2 3" key="1">
    <citation type="journal article" date="2015" name="Environ. Microbiol.">
        <title>Metagenome sequence of Elaphomyces granulatus from sporocarp tissue reveals Ascomycota ectomycorrhizal fingerprints of genome expansion and a Proteobacteria-rich microbiome.</title>
        <authorList>
            <person name="Quandt C.A."/>
            <person name="Kohler A."/>
            <person name="Hesse C.N."/>
            <person name="Sharpton T.J."/>
            <person name="Martin F."/>
            <person name="Spatafora J.W."/>
        </authorList>
    </citation>
    <scope>NUCLEOTIDE SEQUENCE [LARGE SCALE GENOMIC DNA]</scope>
    <source>
        <strain evidence="2 3">OSC145934</strain>
    </source>
</reference>
<dbReference type="EMBL" id="NPHW01003151">
    <property type="protein sequence ID" value="OXV10070.1"/>
    <property type="molecule type" value="Genomic_DNA"/>
</dbReference>
<feature type="region of interest" description="Disordered" evidence="1">
    <location>
        <begin position="357"/>
        <end position="427"/>
    </location>
</feature>
<gene>
    <name evidence="2" type="ORF">Egran_02165</name>
</gene>
<comment type="caution">
    <text evidence="2">The sequence shown here is derived from an EMBL/GenBank/DDBJ whole genome shotgun (WGS) entry which is preliminary data.</text>
</comment>